<name>A0A0F5IPH1_9BACT</name>
<evidence type="ECO:0000256" key="1">
    <source>
        <dbReference type="PIRSR" id="PIRSR605019-1"/>
    </source>
</evidence>
<reference evidence="2 3" key="1">
    <citation type="submission" date="2013-04" db="EMBL/GenBank/DDBJ databases">
        <title>The Genome Sequence of Parabacteroides gordonii DSM 23371.</title>
        <authorList>
            <consortium name="The Broad Institute Genomics Platform"/>
            <person name="Earl A."/>
            <person name="Ward D."/>
            <person name="Feldgarden M."/>
            <person name="Gevers D."/>
            <person name="Martens E."/>
            <person name="Sakamoto M."/>
            <person name="Benno Y."/>
            <person name="Suzuki N."/>
            <person name="Matsunaga N."/>
            <person name="Koshihara K."/>
            <person name="Seki M."/>
            <person name="Komiya H."/>
            <person name="Walker B."/>
            <person name="Young S."/>
            <person name="Zeng Q."/>
            <person name="Gargeya S."/>
            <person name="Fitzgerald M."/>
            <person name="Haas B."/>
            <person name="Abouelleil A."/>
            <person name="Allen A.W."/>
            <person name="Alvarado L."/>
            <person name="Arachchi H.M."/>
            <person name="Berlin A.M."/>
            <person name="Chapman S.B."/>
            <person name="Gainer-Dewar J."/>
            <person name="Goldberg J."/>
            <person name="Griggs A."/>
            <person name="Gujja S."/>
            <person name="Hansen M."/>
            <person name="Howarth C."/>
            <person name="Imamovic A."/>
            <person name="Ireland A."/>
            <person name="Larimer J."/>
            <person name="McCowan C."/>
            <person name="Murphy C."/>
            <person name="Pearson M."/>
            <person name="Poon T.W."/>
            <person name="Priest M."/>
            <person name="Roberts A."/>
            <person name="Saif S."/>
            <person name="Shea T."/>
            <person name="Sisk P."/>
            <person name="Sykes S."/>
            <person name="Wortman J."/>
            <person name="Nusbaum C."/>
            <person name="Birren B."/>
        </authorList>
    </citation>
    <scope>NUCLEOTIDE SEQUENCE [LARGE SCALE GENOMIC DNA]</scope>
    <source>
        <strain evidence="2 3">MS-1</strain>
    </source>
</reference>
<sequence>MSYCEYINTITGWALDLNKTYHDEKYGFPIEDDNELFGRLLLEINQAGLSWSTILRKEAAFRIAYDKFDIETIANYTETEEARLLSDPGIIRNRLKVKAAIHNAQVIMELKKEYGSFKSWLDHHHPKTKDEWTKLFKQTFKFTGGEIVNEFLLSTGYLEGAHTPDCPIYQKILDKNPAWRRL</sequence>
<dbReference type="AlphaFoldDB" id="A0A0F5IPH1"/>
<comment type="caution">
    <text evidence="2">The sequence shown here is derived from an EMBL/GenBank/DDBJ whole genome shotgun (WGS) entry which is preliminary data.</text>
</comment>
<evidence type="ECO:0000313" key="3">
    <source>
        <dbReference type="Proteomes" id="UP000033035"/>
    </source>
</evidence>
<dbReference type="Gene3D" id="1.10.340.30">
    <property type="entry name" value="Hypothetical protein, domain 2"/>
    <property type="match status" value="1"/>
</dbReference>
<dbReference type="Proteomes" id="UP000033035">
    <property type="component" value="Unassembled WGS sequence"/>
</dbReference>
<protein>
    <submittedName>
        <fullName evidence="2">DNA-3-methyladenine glycosylase I</fullName>
    </submittedName>
</protein>
<gene>
    <name evidence="2" type="ORF">HMPREF1536_05113</name>
</gene>
<keyword evidence="3" id="KW-1185">Reference proteome</keyword>
<dbReference type="HOGENOM" id="CLU_083758_2_1_10"/>
<dbReference type="InterPro" id="IPR052891">
    <property type="entry name" value="DNA-3mA_glycosylase"/>
</dbReference>
<dbReference type="PATRIC" id="fig|1203610.3.peg.5227"/>
<dbReference type="EMBL" id="AQHW01000029">
    <property type="protein sequence ID" value="KKB47469.1"/>
    <property type="molecule type" value="Genomic_DNA"/>
</dbReference>
<dbReference type="PANTHER" id="PTHR30037:SF4">
    <property type="entry name" value="DNA-3-METHYLADENINE GLYCOSYLASE I"/>
    <property type="match status" value="1"/>
</dbReference>
<dbReference type="STRING" id="1203610.HMPREF1536_05113"/>
<organism evidence="2 3">
    <name type="scientific">Parabacteroides gordonii MS-1 = DSM 23371</name>
    <dbReference type="NCBI Taxonomy" id="1203610"/>
    <lineage>
        <taxon>Bacteria</taxon>
        <taxon>Pseudomonadati</taxon>
        <taxon>Bacteroidota</taxon>
        <taxon>Bacteroidia</taxon>
        <taxon>Bacteroidales</taxon>
        <taxon>Tannerellaceae</taxon>
        <taxon>Parabacteroides</taxon>
    </lineage>
</organism>
<dbReference type="InterPro" id="IPR005019">
    <property type="entry name" value="Adenine_glyco"/>
</dbReference>
<dbReference type="InterPro" id="IPR011257">
    <property type="entry name" value="DNA_glycosylase"/>
</dbReference>
<keyword evidence="1" id="KW-0862">Zinc</keyword>
<proteinExistence type="predicted"/>
<dbReference type="GO" id="GO:0046872">
    <property type="term" value="F:metal ion binding"/>
    <property type="evidence" value="ECO:0007669"/>
    <property type="project" value="UniProtKB-KW"/>
</dbReference>
<dbReference type="GO" id="GO:0008725">
    <property type="term" value="F:DNA-3-methyladenine glycosylase activity"/>
    <property type="evidence" value="ECO:0007669"/>
    <property type="project" value="InterPro"/>
</dbReference>
<feature type="binding site" evidence="1">
    <location>
        <position position="4"/>
    </location>
    <ligand>
        <name>Zn(2+)</name>
        <dbReference type="ChEBI" id="CHEBI:29105"/>
    </ligand>
</feature>
<feature type="binding site" evidence="1">
    <location>
        <position position="22"/>
    </location>
    <ligand>
        <name>Zn(2+)</name>
        <dbReference type="ChEBI" id="CHEBI:29105"/>
    </ligand>
</feature>
<keyword evidence="1" id="KW-0479">Metal-binding</keyword>
<accession>A0A0F5IPH1</accession>
<dbReference type="RefSeq" id="WP_028728030.1">
    <property type="nucleotide sequence ID" value="NZ_AUAE01000025.1"/>
</dbReference>
<dbReference type="PANTHER" id="PTHR30037">
    <property type="entry name" value="DNA-3-METHYLADENINE GLYCOSYLASE 1"/>
    <property type="match status" value="1"/>
</dbReference>
<dbReference type="Pfam" id="PF03352">
    <property type="entry name" value="Adenine_glyco"/>
    <property type="match status" value="1"/>
</dbReference>
<dbReference type="SUPFAM" id="SSF48150">
    <property type="entry name" value="DNA-glycosylase"/>
    <property type="match status" value="1"/>
</dbReference>
<evidence type="ECO:0000313" key="2">
    <source>
        <dbReference type="EMBL" id="KKB47469.1"/>
    </source>
</evidence>
<dbReference type="GO" id="GO:0006284">
    <property type="term" value="P:base-excision repair"/>
    <property type="evidence" value="ECO:0007669"/>
    <property type="project" value="InterPro"/>
</dbReference>